<gene>
    <name evidence="6" type="ORF">ElP_64060</name>
</gene>
<sequence>MSGQTGGGKGRRRAFRPGVERVEHRRLLATFVVTNTADSGPGTLRQAILGANESPGADEVAFAIPTSNAPGRDVPVPGFDLSSQTWRIELASPLPALTDTTTIDGFSQADTPLSFFYPEDVDEPSLVTSDPNSIPALDGNNAQIRVIIDGSTIDRSAFPTPTGLVIDASDSDVRGLVITGFHDGIVVPRRENAGNRIQGNSIGGYFRYLVDLQTGDPLPAPDNIVFAGVGNTGDGVVVNGTNTTVGGFNPQENNTITLSGGRGIYLPPNSEGHQIFGNQIGVLGPSIGQVYVQAGNGAEGVLIESAPGLLSSSHSIGGPVPGSGNVISANGSHGVRLVGPGATRNRIDGNYIGAAPGGGFLFGAGDPGNGGDGVFLNDAPSNRIGAQDDDRRNVIPANEGAGVRIAGPNASGNIVSGNFIGLVSDGGAVLGNTREGVRIESSATGNTVGGGNVISGNLRGVIITGETSGGNVVSDNFIGSDADGVGDLGNALEGVLIESSSGNRVTGDGDGSQILSGNNVGLAIVGPSSSGTVATGNFIGTDTSGTLELNNSLQGVLIVNSPRNTLGAPGDSNRNLISSNHWGVEIAGAEATGNVLQNNIIGTDITGDLPFSSEIDGVLIRLGASDNLVGGPQPEQGNVIAFSRRDGVRIEDDSIGNTILTNSIFENAGLGIHLVPTGGPGPGPNFLRPAPTITLVRSSVGFTNIQGTLMSVPLTTFRIQFFANATPDPSGRGEGERYLGETTVTTDAAGFVSYSADVAGAVQPGEFVTATATDPVGNTSEFSVGVAEQLGTVQFSMSVFVVQESSGAALVVVTRLGGSGGQASVDYATGGGTATPDVDYEPVSGTLTFDIGVDQQTFTVPLLDDELGEAEETVGLLLSSPAGAATLGIPSNATLRLVDDDQPGNVFFGMESYVVDETAGEATIAVSRSAGGGTVTVPYATTGGSAVPGVDYVPVSGTITFGPGETVRTFTVPVLFNGASSVTTSVGLAIGQPTGGAGLGEPSMATLTITNLDVPQVTSISAAADRRGFLRIVLGFNRDMIASRAEDLRNYGYSVQVPGHNRRIGTRRDLLIPLAPPQYDPATRTVTLTTLRPIRPGTPVLVLVNQVTDVPGAGVGVADERGILLDGNDDGIPGGTFSATLRSPRPTFTPRPRFEFPGLGTSSTWADRLREARLRSGRG</sequence>
<protein>
    <submittedName>
        <fullName evidence="6">Calx-beta domain protein</fullName>
    </submittedName>
</protein>
<evidence type="ECO:0000256" key="1">
    <source>
        <dbReference type="ARBA" id="ARBA00022729"/>
    </source>
</evidence>
<keyword evidence="4" id="KW-0406">Ion transport</keyword>
<dbReference type="AlphaFoldDB" id="A0A518HC71"/>
<dbReference type="RefSeq" id="WP_145276946.1">
    <property type="nucleotide sequence ID" value="NZ_CP036426.1"/>
</dbReference>
<dbReference type="SUPFAM" id="SSF141072">
    <property type="entry name" value="CalX-like"/>
    <property type="match status" value="2"/>
</dbReference>
<dbReference type="InterPro" id="IPR012334">
    <property type="entry name" value="Pectin_lyas_fold"/>
</dbReference>
<dbReference type="PANTHER" id="PTHR11878">
    <property type="entry name" value="SODIUM/CALCIUM EXCHANGER"/>
    <property type="match status" value="1"/>
</dbReference>
<evidence type="ECO:0000256" key="4">
    <source>
        <dbReference type="ARBA" id="ARBA00023065"/>
    </source>
</evidence>
<feature type="domain" description="Calx-beta" evidence="5">
    <location>
        <begin position="893"/>
        <end position="989"/>
    </location>
</feature>
<dbReference type="KEGG" id="tpla:ElP_64060"/>
<dbReference type="OrthoDB" id="221462at2"/>
<reference evidence="6 7" key="1">
    <citation type="submission" date="2019-02" db="EMBL/GenBank/DDBJ databases">
        <title>Deep-cultivation of Planctomycetes and their phenomic and genomic characterization uncovers novel biology.</title>
        <authorList>
            <person name="Wiegand S."/>
            <person name="Jogler M."/>
            <person name="Boedeker C."/>
            <person name="Pinto D."/>
            <person name="Vollmers J."/>
            <person name="Rivas-Marin E."/>
            <person name="Kohn T."/>
            <person name="Peeters S.H."/>
            <person name="Heuer A."/>
            <person name="Rast P."/>
            <person name="Oberbeckmann S."/>
            <person name="Bunk B."/>
            <person name="Jeske O."/>
            <person name="Meyerdierks A."/>
            <person name="Storesund J.E."/>
            <person name="Kallscheuer N."/>
            <person name="Luecker S."/>
            <person name="Lage O.M."/>
            <person name="Pohl T."/>
            <person name="Merkel B.J."/>
            <person name="Hornburger P."/>
            <person name="Mueller R.-W."/>
            <person name="Bruemmer F."/>
            <person name="Labrenz M."/>
            <person name="Spormann A.M."/>
            <person name="Op den Camp H."/>
            <person name="Overmann J."/>
            <person name="Amann R."/>
            <person name="Jetten M.S.M."/>
            <person name="Mascher T."/>
            <person name="Medema M.H."/>
            <person name="Devos D.P."/>
            <person name="Kaster A.-K."/>
            <person name="Ovreas L."/>
            <person name="Rohde M."/>
            <person name="Galperin M.Y."/>
            <person name="Jogler C."/>
        </authorList>
    </citation>
    <scope>NUCLEOTIDE SEQUENCE [LARGE SCALE GENOMIC DNA]</scope>
    <source>
        <strain evidence="6 7">ElP</strain>
    </source>
</reference>
<keyword evidence="2" id="KW-0677">Repeat</keyword>
<feature type="domain" description="Calx-beta" evidence="5">
    <location>
        <begin position="780"/>
        <end position="879"/>
    </location>
</feature>
<keyword evidence="3" id="KW-0106">Calcium</keyword>
<dbReference type="Pfam" id="PF03160">
    <property type="entry name" value="Calx-beta"/>
    <property type="match status" value="1"/>
</dbReference>
<dbReference type="Proteomes" id="UP000317835">
    <property type="component" value="Chromosome"/>
</dbReference>
<keyword evidence="1" id="KW-0732">Signal</keyword>
<dbReference type="InterPro" id="IPR003644">
    <property type="entry name" value="Calx_beta"/>
</dbReference>
<evidence type="ECO:0000256" key="2">
    <source>
        <dbReference type="ARBA" id="ARBA00022737"/>
    </source>
</evidence>
<evidence type="ECO:0000313" key="6">
    <source>
        <dbReference type="EMBL" id="QDV38451.1"/>
    </source>
</evidence>
<dbReference type="SMART" id="SM00237">
    <property type="entry name" value="Calx_beta"/>
    <property type="match status" value="2"/>
</dbReference>
<keyword evidence="4" id="KW-0813">Transport</keyword>
<dbReference type="InterPro" id="IPR051171">
    <property type="entry name" value="CaCA"/>
</dbReference>
<dbReference type="GO" id="GO:0007154">
    <property type="term" value="P:cell communication"/>
    <property type="evidence" value="ECO:0007669"/>
    <property type="project" value="InterPro"/>
</dbReference>
<evidence type="ECO:0000313" key="7">
    <source>
        <dbReference type="Proteomes" id="UP000317835"/>
    </source>
</evidence>
<dbReference type="GO" id="GO:0030001">
    <property type="term" value="P:metal ion transport"/>
    <property type="evidence" value="ECO:0007669"/>
    <property type="project" value="TreeGrafter"/>
</dbReference>
<evidence type="ECO:0000259" key="5">
    <source>
        <dbReference type="SMART" id="SM00237"/>
    </source>
</evidence>
<dbReference type="GO" id="GO:0016020">
    <property type="term" value="C:membrane"/>
    <property type="evidence" value="ECO:0007669"/>
    <property type="project" value="InterPro"/>
</dbReference>
<accession>A0A518HC71</accession>
<dbReference type="EMBL" id="CP036426">
    <property type="protein sequence ID" value="QDV38451.1"/>
    <property type="molecule type" value="Genomic_DNA"/>
</dbReference>
<dbReference type="Gene3D" id="2.160.20.10">
    <property type="entry name" value="Single-stranded right-handed beta-helix, Pectin lyase-like"/>
    <property type="match status" value="1"/>
</dbReference>
<evidence type="ECO:0000256" key="3">
    <source>
        <dbReference type="ARBA" id="ARBA00022837"/>
    </source>
</evidence>
<dbReference type="Gene3D" id="2.60.40.2030">
    <property type="match status" value="2"/>
</dbReference>
<proteinExistence type="predicted"/>
<dbReference type="InterPro" id="IPR038081">
    <property type="entry name" value="CalX-like_sf"/>
</dbReference>
<name>A0A518HC71_9BACT</name>
<dbReference type="PANTHER" id="PTHR11878:SF65">
    <property type="entry name" value="NA_CA-EXCHANGE PROTEIN, ISOFORM G"/>
    <property type="match status" value="1"/>
</dbReference>
<organism evidence="6 7">
    <name type="scientific">Tautonia plasticadhaerens</name>
    <dbReference type="NCBI Taxonomy" id="2527974"/>
    <lineage>
        <taxon>Bacteria</taxon>
        <taxon>Pseudomonadati</taxon>
        <taxon>Planctomycetota</taxon>
        <taxon>Planctomycetia</taxon>
        <taxon>Isosphaerales</taxon>
        <taxon>Isosphaeraceae</taxon>
        <taxon>Tautonia</taxon>
    </lineage>
</organism>
<keyword evidence="7" id="KW-1185">Reference proteome</keyword>